<proteinExistence type="predicted"/>
<accession>A0AAV5ED82</accession>
<reference evidence="1" key="2">
    <citation type="submission" date="2021-12" db="EMBL/GenBank/DDBJ databases">
        <title>Resequencing data analysis of finger millet.</title>
        <authorList>
            <person name="Hatakeyama M."/>
            <person name="Aluri S."/>
            <person name="Balachadran M.T."/>
            <person name="Sivarajan S.R."/>
            <person name="Poveda L."/>
            <person name="Shimizu-Inatsugi R."/>
            <person name="Schlapbach R."/>
            <person name="Sreeman S.M."/>
            <person name="Shimizu K.K."/>
        </authorList>
    </citation>
    <scope>NUCLEOTIDE SEQUENCE</scope>
</reference>
<gene>
    <name evidence="1" type="primary">gb08828</name>
    <name evidence="1" type="ORF">PR202_gb08828</name>
</gene>
<dbReference type="PANTHER" id="PTHR36024:SF2">
    <property type="entry name" value="OS02G0562400 PROTEIN"/>
    <property type="match status" value="1"/>
</dbReference>
<dbReference type="PANTHER" id="PTHR36024">
    <property type="entry name" value="ANKYRIN REPEAT PROTEIN SKIP35"/>
    <property type="match status" value="1"/>
</dbReference>
<sequence>MHVELTAILKVLLFAKDAGIERLMMETDAINMKTALSSQMYDLSTCDGCLHSRGLEENRWVDFSHSLQLVLFSRQWVLAENLVALADQQSMLDYGLSIALDAIWFLRTKQDLEGINCLISKIVASGAKDFARGILRTSLLASCIAACQSRALTVGDSKEIVAERLHDRLRDCPGAEHLKIEAGIKVQKFMDWALHCIHMHHCSEERQSCRWNYNTIQEVQLHLSAFRAFLDIAGDNLSGKIFTEAFDAACFPLTLFSSLFEPGWSSGSSAVSIKGLLSLLVEGGADNVNQCFLEAARFGSTELVRILLEVIPVAPVDLKIDS</sequence>
<reference evidence="1" key="1">
    <citation type="journal article" date="2018" name="DNA Res.">
        <title>Multiple hybrid de novo genome assembly of finger millet, an orphan allotetraploid crop.</title>
        <authorList>
            <person name="Hatakeyama M."/>
            <person name="Aluri S."/>
            <person name="Balachadran M.T."/>
            <person name="Sivarajan S.R."/>
            <person name="Patrignani A."/>
            <person name="Gruter S."/>
            <person name="Poveda L."/>
            <person name="Shimizu-Inatsugi R."/>
            <person name="Baeten J."/>
            <person name="Francoijs K.J."/>
            <person name="Nataraja K.N."/>
            <person name="Reddy Y.A.N."/>
            <person name="Phadnis S."/>
            <person name="Ravikumar R.L."/>
            <person name="Schlapbach R."/>
            <person name="Sreeman S.M."/>
            <person name="Shimizu K.K."/>
        </authorList>
    </citation>
    <scope>NUCLEOTIDE SEQUENCE</scope>
</reference>
<dbReference type="EMBL" id="BQKI01000075">
    <property type="protein sequence ID" value="GJN21359.1"/>
    <property type="molecule type" value="Genomic_DNA"/>
</dbReference>
<name>A0AAV5ED82_ELECO</name>
<protein>
    <submittedName>
        <fullName evidence="1">Uncharacterized protein</fullName>
    </submittedName>
</protein>
<comment type="caution">
    <text evidence="1">The sequence shown here is derived from an EMBL/GenBank/DDBJ whole genome shotgun (WGS) entry which is preliminary data.</text>
</comment>
<dbReference type="InterPro" id="IPR044956">
    <property type="entry name" value="SKIP35"/>
</dbReference>
<dbReference type="AlphaFoldDB" id="A0AAV5ED82"/>
<evidence type="ECO:0000313" key="1">
    <source>
        <dbReference type="EMBL" id="GJN21359.1"/>
    </source>
</evidence>
<evidence type="ECO:0000313" key="2">
    <source>
        <dbReference type="Proteomes" id="UP001054889"/>
    </source>
</evidence>
<organism evidence="1 2">
    <name type="scientific">Eleusine coracana subsp. coracana</name>
    <dbReference type="NCBI Taxonomy" id="191504"/>
    <lineage>
        <taxon>Eukaryota</taxon>
        <taxon>Viridiplantae</taxon>
        <taxon>Streptophyta</taxon>
        <taxon>Embryophyta</taxon>
        <taxon>Tracheophyta</taxon>
        <taxon>Spermatophyta</taxon>
        <taxon>Magnoliopsida</taxon>
        <taxon>Liliopsida</taxon>
        <taxon>Poales</taxon>
        <taxon>Poaceae</taxon>
        <taxon>PACMAD clade</taxon>
        <taxon>Chloridoideae</taxon>
        <taxon>Cynodonteae</taxon>
        <taxon>Eleusininae</taxon>
        <taxon>Eleusine</taxon>
    </lineage>
</organism>
<keyword evidence="2" id="KW-1185">Reference proteome</keyword>
<dbReference type="Proteomes" id="UP001054889">
    <property type="component" value="Unassembled WGS sequence"/>
</dbReference>